<dbReference type="EMBL" id="JBEPCU010001657">
    <property type="protein sequence ID" value="MER6984113.1"/>
    <property type="molecule type" value="Genomic_DNA"/>
</dbReference>
<keyword evidence="2" id="KW-0732">Signal</keyword>
<organism evidence="3 4">
    <name type="scientific">Streptomyces carpinensis</name>
    <dbReference type="NCBI Taxonomy" id="66369"/>
    <lineage>
        <taxon>Bacteria</taxon>
        <taxon>Bacillati</taxon>
        <taxon>Actinomycetota</taxon>
        <taxon>Actinomycetes</taxon>
        <taxon>Kitasatosporales</taxon>
        <taxon>Streptomycetaceae</taxon>
        <taxon>Streptomyces</taxon>
    </lineage>
</organism>
<feature type="signal peptide" evidence="2">
    <location>
        <begin position="1"/>
        <end position="25"/>
    </location>
</feature>
<evidence type="ECO:0000313" key="4">
    <source>
        <dbReference type="Proteomes" id="UP001458415"/>
    </source>
</evidence>
<reference evidence="3 4" key="1">
    <citation type="submission" date="2024-06" db="EMBL/GenBank/DDBJ databases">
        <title>The Natural Products Discovery Center: Release of the First 8490 Sequenced Strains for Exploring Actinobacteria Biosynthetic Diversity.</title>
        <authorList>
            <person name="Kalkreuter E."/>
            <person name="Kautsar S.A."/>
            <person name="Yang D."/>
            <person name="Bader C.D."/>
            <person name="Teijaro C.N."/>
            <person name="Fluegel L."/>
            <person name="Davis C.M."/>
            <person name="Simpson J.R."/>
            <person name="Lauterbach L."/>
            <person name="Steele A.D."/>
            <person name="Gui C."/>
            <person name="Meng S."/>
            <person name="Li G."/>
            <person name="Viehrig K."/>
            <person name="Ye F."/>
            <person name="Su P."/>
            <person name="Kiefer A.F."/>
            <person name="Nichols A."/>
            <person name="Cepeda A.J."/>
            <person name="Yan W."/>
            <person name="Fan B."/>
            <person name="Jiang Y."/>
            <person name="Adhikari A."/>
            <person name="Zheng C.-J."/>
            <person name="Schuster L."/>
            <person name="Cowan T.M."/>
            <person name="Smanski M.J."/>
            <person name="Chevrette M.G."/>
            <person name="De Carvalho L.P.S."/>
            <person name="Shen B."/>
        </authorList>
    </citation>
    <scope>NUCLEOTIDE SEQUENCE [LARGE SCALE GENOMIC DNA]</scope>
    <source>
        <strain evidence="3 4">NPDC000634</strain>
    </source>
</reference>
<evidence type="ECO:0000256" key="1">
    <source>
        <dbReference type="SAM" id="Coils"/>
    </source>
</evidence>
<protein>
    <recommendedName>
        <fullName evidence="5">Secreted protein</fullName>
    </recommendedName>
</protein>
<comment type="caution">
    <text evidence="3">The sequence shown here is derived from an EMBL/GenBank/DDBJ whole genome shotgun (WGS) entry which is preliminary data.</text>
</comment>
<sequence length="97" mass="9943">MTRVRMLATTAGAALLLAFPGAAHSATAARAATSQDCAKAMAAADHAAHEYDQLKKELQDLVADGGHPDASQRQALADADVARSVAAARAERVCDSV</sequence>
<evidence type="ECO:0000313" key="3">
    <source>
        <dbReference type="EMBL" id="MER6984113.1"/>
    </source>
</evidence>
<dbReference type="Proteomes" id="UP001458415">
    <property type="component" value="Unassembled WGS sequence"/>
</dbReference>
<proteinExistence type="predicted"/>
<accession>A0ABV1WIT5</accession>
<evidence type="ECO:0008006" key="5">
    <source>
        <dbReference type="Google" id="ProtNLM"/>
    </source>
</evidence>
<gene>
    <name evidence="3" type="ORF">ABT317_45985</name>
</gene>
<feature type="chain" id="PRO_5045571026" description="Secreted protein" evidence="2">
    <location>
        <begin position="26"/>
        <end position="97"/>
    </location>
</feature>
<keyword evidence="1" id="KW-0175">Coiled coil</keyword>
<name>A0ABV1WIT5_9ACTN</name>
<feature type="coiled-coil region" evidence="1">
    <location>
        <begin position="37"/>
        <end position="64"/>
    </location>
</feature>
<keyword evidence="4" id="KW-1185">Reference proteome</keyword>
<evidence type="ECO:0000256" key="2">
    <source>
        <dbReference type="SAM" id="SignalP"/>
    </source>
</evidence>
<dbReference type="RefSeq" id="WP_143668117.1">
    <property type="nucleotide sequence ID" value="NZ_MUBM01000196.1"/>
</dbReference>